<protein>
    <submittedName>
        <fullName evidence="1">Uncharacterized protein</fullName>
    </submittedName>
</protein>
<sequence length="59" mass="7143">MLRVRFNSKNFFCSELVGYPWWVLLKWSKKFIAPFPPELISDKFGIYQKECKQLNEGRE</sequence>
<gene>
    <name evidence="1" type="ORF">S01H1_68968</name>
</gene>
<dbReference type="EMBL" id="BARS01045763">
    <property type="protein sequence ID" value="GAG36274.1"/>
    <property type="molecule type" value="Genomic_DNA"/>
</dbReference>
<evidence type="ECO:0000313" key="1">
    <source>
        <dbReference type="EMBL" id="GAG36274.1"/>
    </source>
</evidence>
<accession>X0WZ84</accession>
<reference evidence="1" key="1">
    <citation type="journal article" date="2014" name="Front. Microbiol.">
        <title>High frequency of phylogenetically diverse reductive dehalogenase-homologous genes in deep subseafloor sedimentary metagenomes.</title>
        <authorList>
            <person name="Kawai M."/>
            <person name="Futagami T."/>
            <person name="Toyoda A."/>
            <person name="Takaki Y."/>
            <person name="Nishi S."/>
            <person name="Hori S."/>
            <person name="Arai W."/>
            <person name="Tsubouchi T."/>
            <person name="Morono Y."/>
            <person name="Uchiyama I."/>
            <person name="Ito T."/>
            <person name="Fujiyama A."/>
            <person name="Inagaki F."/>
            <person name="Takami H."/>
        </authorList>
    </citation>
    <scope>NUCLEOTIDE SEQUENCE</scope>
    <source>
        <strain evidence="1">Expedition CK06-06</strain>
    </source>
</reference>
<proteinExistence type="predicted"/>
<name>X0WZ84_9ZZZZ</name>
<comment type="caution">
    <text evidence="1">The sequence shown here is derived from an EMBL/GenBank/DDBJ whole genome shotgun (WGS) entry which is preliminary data.</text>
</comment>
<organism evidence="1">
    <name type="scientific">marine sediment metagenome</name>
    <dbReference type="NCBI Taxonomy" id="412755"/>
    <lineage>
        <taxon>unclassified sequences</taxon>
        <taxon>metagenomes</taxon>
        <taxon>ecological metagenomes</taxon>
    </lineage>
</organism>
<dbReference type="AlphaFoldDB" id="X0WZ84"/>